<dbReference type="Proteomes" id="UP000044602">
    <property type="component" value="Unassembled WGS sequence"/>
</dbReference>
<evidence type="ECO:0000256" key="1">
    <source>
        <dbReference type="SAM" id="MobiDB-lite"/>
    </source>
</evidence>
<sequence length="102" mass="10968">MGWWAGGLAALHSAGAGCGLAGKDGWRPSREAGRTAEEARGKRRRRRIQFQSSKPHVSVPTNVSSSSCSSFFVFSRLRIPNSCRTPSTKLAIATGNDSSYII</sequence>
<reference evidence="4" key="1">
    <citation type="submission" date="2015-05" db="EMBL/GenBank/DDBJ databases">
        <authorList>
            <person name="Fogelqvist Johan"/>
        </authorList>
    </citation>
    <scope>NUCLEOTIDE SEQUENCE [LARGE SCALE GENOMIC DNA]</scope>
</reference>
<protein>
    <recommendedName>
        <fullName evidence="5">Secreted protein</fullName>
    </recommendedName>
</protein>
<feature type="signal peptide" evidence="2">
    <location>
        <begin position="1"/>
        <end position="16"/>
    </location>
</feature>
<evidence type="ECO:0000313" key="4">
    <source>
        <dbReference type="Proteomes" id="UP000044602"/>
    </source>
</evidence>
<evidence type="ECO:0000313" key="3">
    <source>
        <dbReference type="EMBL" id="CRK13002.1"/>
    </source>
</evidence>
<feature type="compositionally biased region" description="Basic and acidic residues" evidence="1">
    <location>
        <begin position="24"/>
        <end position="40"/>
    </location>
</feature>
<dbReference type="AlphaFoldDB" id="A0A0G4KTD9"/>
<dbReference type="EMBL" id="CVQH01004335">
    <property type="protein sequence ID" value="CRK13002.1"/>
    <property type="molecule type" value="Genomic_DNA"/>
</dbReference>
<name>A0A0G4KTD9_VERLO</name>
<organism evidence="3 4">
    <name type="scientific">Verticillium longisporum</name>
    <name type="common">Verticillium dahliae var. longisporum</name>
    <dbReference type="NCBI Taxonomy" id="100787"/>
    <lineage>
        <taxon>Eukaryota</taxon>
        <taxon>Fungi</taxon>
        <taxon>Dikarya</taxon>
        <taxon>Ascomycota</taxon>
        <taxon>Pezizomycotina</taxon>
        <taxon>Sordariomycetes</taxon>
        <taxon>Hypocreomycetidae</taxon>
        <taxon>Glomerellales</taxon>
        <taxon>Plectosphaerellaceae</taxon>
        <taxon>Verticillium</taxon>
    </lineage>
</organism>
<keyword evidence="4" id="KW-1185">Reference proteome</keyword>
<feature type="region of interest" description="Disordered" evidence="1">
    <location>
        <begin position="22"/>
        <end position="66"/>
    </location>
</feature>
<feature type="chain" id="PRO_5002566089" description="Secreted protein" evidence="2">
    <location>
        <begin position="17"/>
        <end position="102"/>
    </location>
</feature>
<accession>A0A0G4KTD9</accession>
<proteinExistence type="predicted"/>
<feature type="compositionally biased region" description="Low complexity" evidence="1">
    <location>
        <begin position="57"/>
        <end position="66"/>
    </location>
</feature>
<evidence type="ECO:0008006" key="5">
    <source>
        <dbReference type="Google" id="ProtNLM"/>
    </source>
</evidence>
<evidence type="ECO:0000256" key="2">
    <source>
        <dbReference type="SAM" id="SignalP"/>
    </source>
</evidence>
<gene>
    <name evidence="3" type="ORF">BN1708_010703</name>
</gene>
<keyword evidence="2" id="KW-0732">Signal</keyword>